<keyword evidence="10" id="KW-1185">Reference proteome</keyword>
<dbReference type="InterPro" id="IPR018357">
    <property type="entry name" value="Hexapep_transf_CS"/>
</dbReference>
<dbReference type="AlphaFoldDB" id="A0A6I4UDD6"/>
<reference evidence="7 10" key="2">
    <citation type="submission" date="2023-07" db="EMBL/GenBank/DDBJ databases">
        <title>Genomic Encyclopedia of Type Strains, Phase IV (KMG-IV): sequencing the most valuable type-strain genomes for metagenomic binning, comparative biology and taxonomic classification.</title>
        <authorList>
            <person name="Goeker M."/>
        </authorList>
    </citation>
    <scope>NUCLEOTIDE SEQUENCE [LARGE SCALE GENOMIC DNA]</scope>
    <source>
        <strain evidence="7 10">DSM 14432</strain>
    </source>
</reference>
<evidence type="ECO:0000256" key="4">
    <source>
        <dbReference type="PIRSR" id="PIRSR620019-1"/>
    </source>
</evidence>
<dbReference type="PANTHER" id="PTHR43300:SF7">
    <property type="entry name" value="UDP-N-ACETYLBACILLOSAMINE N-ACETYLTRANSFERASE"/>
    <property type="match status" value="1"/>
</dbReference>
<organism evidence="8 9">
    <name type="scientific">Qipengyuania citrea</name>
    <dbReference type="NCBI Taxonomy" id="225971"/>
    <lineage>
        <taxon>Bacteria</taxon>
        <taxon>Pseudomonadati</taxon>
        <taxon>Pseudomonadota</taxon>
        <taxon>Alphaproteobacteria</taxon>
        <taxon>Sphingomonadales</taxon>
        <taxon>Erythrobacteraceae</taxon>
        <taxon>Qipengyuania</taxon>
    </lineage>
</organism>
<proteinExistence type="inferred from homology"/>
<dbReference type="InterPro" id="IPR020019">
    <property type="entry name" value="AcTrfase_PglD-like"/>
</dbReference>
<gene>
    <name evidence="8" type="ORF">GRI55_14205</name>
    <name evidence="7" type="ORF">QOZ97_002912</name>
</gene>
<comment type="similarity">
    <text evidence="1">Belongs to the transferase hexapeptide repeat family.</text>
</comment>
<dbReference type="Gene3D" id="3.40.50.20">
    <property type="match status" value="1"/>
</dbReference>
<dbReference type="Proteomes" id="UP000439914">
    <property type="component" value="Unassembled WGS sequence"/>
</dbReference>
<dbReference type="PROSITE" id="PS00101">
    <property type="entry name" value="HEXAPEP_TRANSFERASES"/>
    <property type="match status" value="1"/>
</dbReference>
<feature type="site" description="Increases basicity of active site His" evidence="4">
    <location>
        <position position="136"/>
    </location>
</feature>
<dbReference type="GeneID" id="93687719"/>
<evidence type="ECO:0000256" key="1">
    <source>
        <dbReference type="ARBA" id="ARBA00007274"/>
    </source>
</evidence>
<feature type="binding site" evidence="5">
    <location>
        <position position="65"/>
    </location>
    <ligand>
        <name>substrate</name>
    </ligand>
</feature>
<keyword evidence="2" id="KW-0808">Transferase</keyword>
<evidence type="ECO:0000313" key="10">
    <source>
        <dbReference type="Proteomes" id="UP001238601"/>
    </source>
</evidence>
<feature type="active site" description="Proton acceptor" evidence="4">
    <location>
        <position position="135"/>
    </location>
</feature>
<dbReference type="SUPFAM" id="SSF51161">
    <property type="entry name" value="Trimeric LpxA-like enzymes"/>
    <property type="match status" value="1"/>
</dbReference>
<dbReference type="RefSeq" id="WP_160767592.1">
    <property type="nucleotide sequence ID" value="NZ_JAUSWK010000007.1"/>
</dbReference>
<dbReference type="GO" id="GO:0016740">
    <property type="term" value="F:transferase activity"/>
    <property type="evidence" value="ECO:0007669"/>
    <property type="project" value="UniProtKB-KW"/>
</dbReference>
<protein>
    <submittedName>
        <fullName evidence="7">Sugar O-acyltransferase (Sialic acid O-acetyltransferase NeuD family)</fullName>
    </submittedName>
</protein>
<dbReference type="Proteomes" id="UP001238601">
    <property type="component" value="Unassembled WGS sequence"/>
</dbReference>
<dbReference type="PANTHER" id="PTHR43300">
    <property type="entry name" value="ACETYLTRANSFERASE"/>
    <property type="match status" value="1"/>
</dbReference>
<keyword evidence="3" id="KW-0677">Repeat</keyword>
<name>A0A6I4UDD6_9SPHN</name>
<sequence length="211" mass="22202">MNDLFILGTGGHARDVADIARALDFRPILVARDEDERSTCRKTYDVVLEAEALSWKGAQFAIGIGDNRTRAAVAKRMAGQHSFPVLIHPDTSIGLSSRKAVLDSSGTVLFPGVRVMGHCSFGAFCTLNLNTTVSHDCHIGDFANLSPGANLAGNVHIGEGVWIGMGVTVNQGSATEPRRIGAWSTIGSGAAVIRDVPPGVTQVGVPAEEKV</sequence>
<evidence type="ECO:0000313" key="9">
    <source>
        <dbReference type="Proteomes" id="UP000439914"/>
    </source>
</evidence>
<evidence type="ECO:0000256" key="5">
    <source>
        <dbReference type="PIRSR" id="PIRSR620019-2"/>
    </source>
</evidence>
<dbReference type="Pfam" id="PF17836">
    <property type="entry name" value="PglD_N"/>
    <property type="match status" value="1"/>
</dbReference>
<accession>A0A6I4UDD6</accession>
<reference evidence="8 9" key="1">
    <citation type="submission" date="2019-12" db="EMBL/GenBank/DDBJ databases">
        <title>Genomic-based taxomic classification of the family Erythrobacteraceae.</title>
        <authorList>
            <person name="Xu L."/>
        </authorList>
    </citation>
    <scope>NUCLEOTIDE SEQUENCE [LARGE SCALE GENOMIC DNA]</scope>
    <source>
        <strain evidence="8 9">CGMCC 1.8703</strain>
    </source>
</reference>
<dbReference type="InterPro" id="IPR050179">
    <property type="entry name" value="Trans_hexapeptide_repeat"/>
</dbReference>
<dbReference type="Gene3D" id="2.160.10.10">
    <property type="entry name" value="Hexapeptide repeat proteins"/>
    <property type="match status" value="1"/>
</dbReference>
<evidence type="ECO:0000259" key="6">
    <source>
        <dbReference type="Pfam" id="PF17836"/>
    </source>
</evidence>
<comment type="caution">
    <text evidence="8">The sequence shown here is derived from an EMBL/GenBank/DDBJ whole genome shotgun (WGS) entry which is preliminary data.</text>
</comment>
<dbReference type="EMBL" id="JAUSWK010000007">
    <property type="protein sequence ID" value="MDQ0567356.1"/>
    <property type="molecule type" value="Genomic_DNA"/>
</dbReference>
<evidence type="ECO:0000256" key="3">
    <source>
        <dbReference type="ARBA" id="ARBA00022737"/>
    </source>
</evidence>
<dbReference type="InterPro" id="IPR011004">
    <property type="entry name" value="Trimer_LpxA-like_sf"/>
</dbReference>
<dbReference type="CDD" id="cd03360">
    <property type="entry name" value="LbH_AT_putative"/>
    <property type="match status" value="1"/>
</dbReference>
<evidence type="ECO:0000313" key="7">
    <source>
        <dbReference type="EMBL" id="MDQ0567356.1"/>
    </source>
</evidence>
<dbReference type="EMBL" id="WTYG01000008">
    <property type="protein sequence ID" value="MXP36900.1"/>
    <property type="molecule type" value="Genomic_DNA"/>
</dbReference>
<evidence type="ECO:0000313" key="8">
    <source>
        <dbReference type="EMBL" id="MXP36900.1"/>
    </source>
</evidence>
<feature type="domain" description="PglD N-terminal" evidence="6">
    <location>
        <begin position="3"/>
        <end position="76"/>
    </location>
</feature>
<evidence type="ECO:0000256" key="2">
    <source>
        <dbReference type="ARBA" id="ARBA00022679"/>
    </source>
</evidence>
<dbReference type="InterPro" id="IPR041561">
    <property type="entry name" value="PglD_N"/>
</dbReference>